<dbReference type="EMBL" id="LFJC01000003">
    <property type="protein sequence ID" value="PIT03953.1"/>
    <property type="molecule type" value="Genomic_DNA"/>
</dbReference>
<accession>A0A2M6UH85</accession>
<sequence>MTNRYNTRLLSAILGTQDERKATGALSEERARQALTVGPPLSPDERRLIWMSPDARDVFLAVRRQVRADAMERVRDAGLGTAERRLAASGGNADEIVGNGFTVTVFRDDIPGAEWSVSLQLAPEYLALIGSSTAIVLRDSGGHVWVSGLPDSQGCVSVVWELSTESPRSRLQRFSLALEP</sequence>
<evidence type="ECO:0000313" key="1">
    <source>
        <dbReference type="EMBL" id="PIT03953.1"/>
    </source>
</evidence>
<name>A0A2M6UH85_9BRAD</name>
<gene>
    <name evidence="1" type="ORF">TSA1_26665</name>
</gene>
<dbReference type="AlphaFoldDB" id="A0A2M6UH85"/>
<comment type="caution">
    <text evidence="1">The sequence shown here is derived from an EMBL/GenBank/DDBJ whole genome shotgun (WGS) entry which is preliminary data.</text>
</comment>
<dbReference type="Proteomes" id="UP000228930">
    <property type="component" value="Unassembled WGS sequence"/>
</dbReference>
<protein>
    <submittedName>
        <fullName evidence="1">Uncharacterized protein</fullName>
    </submittedName>
</protein>
<organism evidence="1 2">
    <name type="scientific">Bradyrhizobium nitroreducens</name>
    <dbReference type="NCBI Taxonomy" id="709803"/>
    <lineage>
        <taxon>Bacteria</taxon>
        <taxon>Pseudomonadati</taxon>
        <taxon>Pseudomonadota</taxon>
        <taxon>Alphaproteobacteria</taxon>
        <taxon>Hyphomicrobiales</taxon>
        <taxon>Nitrobacteraceae</taxon>
        <taxon>Bradyrhizobium</taxon>
    </lineage>
</organism>
<dbReference type="RefSeq" id="WP_100179086.1">
    <property type="nucleotide sequence ID" value="NZ_LFJC01000003.1"/>
</dbReference>
<keyword evidence="2" id="KW-1185">Reference proteome</keyword>
<reference evidence="1 2" key="1">
    <citation type="submission" date="2015-06" db="EMBL/GenBank/DDBJ databases">
        <title>Comparative genome analysis of nirS-carrying Bradyrhizobium sp. strains.</title>
        <authorList>
            <person name="Ishii S."/>
            <person name="Jang J."/>
            <person name="Nishizawa T."/>
            <person name="Senoo K."/>
        </authorList>
    </citation>
    <scope>NUCLEOTIDE SEQUENCE [LARGE SCALE GENOMIC DNA]</scope>
    <source>
        <strain evidence="1 2">TSA1</strain>
    </source>
</reference>
<evidence type="ECO:0000313" key="2">
    <source>
        <dbReference type="Proteomes" id="UP000228930"/>
    </source>
</evidence>
<proteinExistence type="predicted"/>